<accession>A0AAP8BCV5</accession>
<keyword evidence="1" id="KW-0472">Membrane</keyword>
<evidence type="ECO:0000313" key="2">
    <source>
        <dbReference type="EMBL" id="OSX90387.1"/>
    </source>
</evidence>
<dbReference type="Proteomes" id="UP000194131">
    <property type="component" value="Unassembled WGS sequence"/>
</dbReference>
<gene>
    <name evidence="2" type="ORF">S3E15_01794</name>
</gene>
<feature type="transmembrane region" description="Helical" evidence="1">
    <location>
        <begin position="66"/>
        <end position="90"/>
    </location>
</feature>
<sequence length="93" mass="10165">MVLFSSSFAFMYAPLLDSCICTIEKEKTGTAIGFYNLTLNVGMSIGIAFTAAMMDHSAMRQNFLGIANNADVSMFCNILFILVLIALFSLSPY</sequence>
<keyword evidence="1" id="KW-1133">Transmembrane helix</keyword>
<evidence type="ECO:0000313" key="3">
    <source>
        <dbReference type="Proteomes" id="UP000194131"/>
    </source>
</evidence>
<reference evidence="2 3" key="1">
    <citation type="submission" date="2016-12" db="EMBL/GenBank/DDBJ databases">
        <title>Genome Sequences of Twelve Sporeforming Bacillus Species Isolated from Foods.</title>
        <authorList>
            <person name="De Jong A."/>
            <person name="Holsappel S."/>
            <person name="Kuipers O.P."/>
        </authorList>
    </citation>
    <scope>NUCLEOTIDE SEQUENCE [LARGE SCALE GENOMIC DNA]</scope>
    <source>
        <strain evidence="2 3">S3E15</strain>
    </source>
</reference>
<comment type="caution">
    <text evidence="2">The sequence shown here is derived from an EMBL/GenBank/DDBJ whole genome shotgun (WGS) entry which is preliminary data.</text>
</comment>
<evidence type="ECO:0008006" key="4">
    <source>
        <dbReference type="Google" id="ProtNLM"/>
    </source>
</evidence>
<dbReference type="SUPFAM" id="SSF103473">
    <property type="entry name" value="MFS general substrate transporter"/>
    <property type="match status" value="1"/>
</dbReference>
<name>A0AAP8BCV5_BACMY</name>
<organism evidence="2 3">
    <name type="scientific">Bacillus mycoides</name>
    <dbReference type="NCBI Taxonomy" id="1405"/>
    <lineage>
        <taxon>Bacteria</taxon>
        <taxon>Bacillati</taxon>
        <taxon>Bacillota</taxon>
        <taxon>Bacilli</taxon>
        <taxon>Bacillales</taxon>
        <taxon>Bacillaceae</taxon>
        <taxon>Bacillus</taxon>
        <taxon>Bacillus cereus group</taxon>
    </lineage>
</organism>
<keyword evidence="1" id="KW-0812">Transmembrane</keyword>
<feature type="transmembrane region" description="Helical" evidence="1">
    <location>
        <begin position="34"/>
        <end position="54"/>
    </location>
</feature>
<dbReference type="EMBL" id="MRWU01000018">
    <property type="protein sequence ID" value="OSX90387.1"/>
    <property type="molecule type" value="Genomic_DNA"/>
</dbReference>
<dbReference type="InterPro" id="IPR036259">
    <property type="entry name" value="MFS_trans_sf"/>
</dbReference>
<proteinExistence type="predicted"/>
<protein>
    <recommendedName>
        <fullName evidence="4">MFS transporter</fullName>
    </recommendedName>
</protein>
<evidence type="ECO:0000256" key="1">
    <source>
        <dbReference type="SAM" id="Phobius"/>
    </source>
</evidence>
<dbReference type="AlphaFoldDB" id="A0AAP8BCV5"/>